<gene>
    <name evidence="4" type="ORF">MATL_G00118520</name>
</gene>
<keyword evidence="2" id="KW-1133">Transmembrane helix</keyword>
<feature type="chain" id="PRO_5038549115" description="Protein SNORC" evidence="3">
    <location>
        <begin position="25"/>
        <end position="117"/>
    </location>
</feature>
<name>A0A9D3T4R5_MEGAT</name>
<feature type="compositionally biased region" description="Polar residues" evidence="1">
    <location>
        <begin position="28"/>
        <end position="42"/>
    </location>
</feature>
<proteinExistence type="predicted"/>
<comment type="caution">
    <text evidence="4">The sequence shown here is derived from an EMBL/GenBank/DDBJ whole genome shotgun (WGS) entry which is preliminary data.</text>
</comment>
<feature type="region of interest" description="Disordered" evidence="1">
    <location>
        <begin position="28"/>
        <end position="55"/>
    </location>
</feature>
<keyword evidence="2" id="KW-0472">Membrane</keyword>
<reference evidence="4" key="1">
    <citation type="submission" date="2021-01" db="EMBL/GenBank/DDBJ databases">
        <authorList>
            <person name="Zahm M."/>
            <person name="Roques C."/>
            <person name="Cabau C."/>
            <person name="Klopp C."/>
            <person name="Donnadieu C."/>
            <person name="Jouanno E."/>
            <person name="Lampietro C."/>
            <person name="Louis A."/>
            <person name="Herpin A."/>
            <person name="Echchiki A."/>
            <person name="Berthelot C."/>
            <person name="Parey E."/>
            <person name="Roest-Crollius H."/>
            <person name="Braasch I."/>
            <person name="Postlethwait J."/>
            <person name="Bobe J."/>
            <person name="Montfort J."/>
            <person name="Bouchez O."/>
            <person name="Begum T."/>
            <person name="Mejri S."/>
            <person name="Adams A."/>
            <person name="Chen W.-J."/>
            <person name="Guiguen Y."/>
        </authorList>
    </citation>
    <scope>NUCLEOTIDE SEQUENCE</scope>
    <source>
        <strain evidence="4">YG-15Mar2019-1</strain>
        <tissue evidence="4">Brain</tissue>
    </source>
</reference>
<evidence type="ECO:0000256" key="2">
    <source>
        <dbReference type="SAM" id="Phobius"/>
    </source>
</evidence>
<feature type="transmembrane region" description="Helical" evidence="2">
    <location>
        <begin position="88"/>
        <end position="111"/>
    </location>
</feature>
<dbReference type="AlphaFoldDB" id="A0A9D3T4R5"/>
<accession>A0A9D3T4R5</accession>
<dbReference type="InterPro" id="IPR031500">
    <property type="entry name" value="SNORC"/>
</dbReference>
<evidence type="ECO:0000313" key="4">
    <source>
        <dbReference type="EMBL" id="KAG7470879.1"/>
    </source>
</evidence>
<feature type="signal peptide" evidence="3">
    <location>
        <begin position="1"/>
        <end position="24"/>
    </location>
</feature>
<evidence type="ECO:0008006" key="6">
    <source>
        <dbReference type="Google" id="ProtNLM"/>
    </source>
</evidence>
<dbReference type="OrthoDB" id="8941387at2759"/>
<evidence type="ECO:0000256" key="1">
    <source>
        <dbReference type="SAM" id="MobiDB-lite"/>
    </source>
</evidence>
<organism evidence="4 5">
    <name type="scientific">Megalops atlanticus</name>
    <name type="common">Tarpon</name>
    <name type="synonym">Clupea gigantea</name>
    <dbReference type="NCBI Taxonomy" id="7932"/>
    <lineage>
        <taxon>Eukaryota</taxon>
        <taxon>Metazoa</taxon>
        <taxon>Chordata</taxon>
        <taxon>Craniata</taxon>
        <taxon>Vertebrata</taxon>
        <taxon>Euteleostomi</taxon>
        <taxon>Actinopterygii</taxon>
        <taxon>Neopterygii</taxon>
        <taxon>Teleostei</taxon>
        <taxon>Elopiformes</taxon>
        <taxon>Megalopidae</taxon>
        <taxon>Megalops</taxon>
    </lineage>
</organism>
<keyword evidence="3" id="KW-0732">Signal</keyword>
<keyword evidence="5" id="KW-1185">Reference proteome</keyword>
<sequence length="117" mass="12231">MAQSSIRILFALALLGLCLAAVHTETVSNLPPTPQSESLETSSGGGPYDVTTKDPFQDLTENAFTFEYDDTTYSQPIDEEDGVLGPGAITAIVVAVILGASVLIALIAITLKKFTAA</sequence>
<protein>
    <recommendedName>
        <fullName evidence="6">Protein SNORC</fullName>
    </recommendedName>
</protein>
<dbReference type="Proteomes" id="UP001046870">
    <property type="component" value="Chromosome 9"/>
</dbReference>
<dbReference type="EMBL" id="JAFDVH010000009">
    <property type="protein sequence ID" value="KAG7470879.1"/>
    <property type="molecule type" value="Genomic_DNA"/>
</dbReference>
<dbReference type="GO" id="GO:0051216">
    <property type="term" value="P:cartilage development"/>
    <property type="evidence" value="ECO:0007669"/>
    <property type="project" value="InterPro"/>
</dbReference>
<keyword evidence="2" id="KW-0812">Transmembrane</keyword>
<dbReference type="PANTHER" id="PTHR28453">
    <property type="entry name" value="PROTEIN SNORC"/>
    <property type="match status" value="1"/>
</dbReference>
<dbReference type="Pfam" id="PF15756">
    <property type="entry name" value="DUF4690"/>
    <property type="match status" value="1"/>
</dbReference>
<evidence type="ECO:0000313" key="5">
    <source>
        <dbReference type="Proteomes" id="UP001046870"/>
    </source>
</evidence>
<evidence type="ECO:0000256" key="3">
    <source>
        <dbReference type="SAM" id="SignalP"/>
    </source>
</evidence>
<dbReference type="PANTHER" id="PTHR28453:SF1">
    <property type="entry name" value="PROTEIN SNORC"/>
    <property type="match status" value="1"/>
</dbReference>